<dbReference type="PROSITE" id="PS50293">
    <property type="entry name" value="TPR_REGION"/>
    <property type="match status" value="1"/>
</dbReference>
<dbReference type="InterPro" id="IPR000719">
    <property type="entry name" value="Prot_kinase_dom"/>
</dbReference>
<evidence type="ECO:0000256" key="1">
    <source>
        <dbReference type="ARBA" id="ARBA00038101"/>
    </source>
</evidence>
<feature type="repeat" description="TPR" evidence="2">
    <location>
        <begin position="591"/>
        <end position="624"/>
    </location>
</feature>
<dbReference type="InterPro" id="IPR011009">
    <property type="entry name" value="Kinase-like_dom_sf"/>
</dbReference>
<dbReference type="GO" id="GO:0004672">
    <property type="term" value="F:protein kinase activity"/>
    <property type="evidence" value="ECO:0007669"/>
    <property type="project" value="InterPro"/>
</dbReference>
<dbReference type="GeneID" id="94831053"/>
<reference evidence="4" key="1">
    <citation type="submission" date="2016-10" db="EMBL/GenBank/DDBJ databases">
        <authorList>
            <person name="Benchimol M."/>
            <person name="Almeida L.G."/>
            <person name="Vasconcelos A.T."/>
            <person name="Perreira-Neves A."/>
            <person name="Rosa I.A."/>
            <person name="Tasca T."/>
            <person name="Bogo M.R."/>
            <person name="de Souza W."/>
        </authorList>
    </citation>
    <scope>NUCLEOTIDE SEQUENCE [LARGE SCALE GENOMIC DNA]</scope>
    <source>
        <strain evidence="4">K</strain>
    </source>
</reference>
<comment type="caution">
    <text evidence="4">The sequence shown here is derived from an EMBL/GenBank/DDBJ whole genome shotgun (WGS) entry which is preliminary data.</text>
</comment>
<dbReference type="SUPFAM" id="SSF56112">
    <property type="entry name" value="Protein kinase-like (PK-like)"/>
    <property type="match status" value="2"/>
</dbReference>
<dbReference type="Proteomes" id="UP000179807">
    <property type="component" value="Unassembled WGS sequence"/>
</dbReference>
<protein>
    <recommendedName>
        <fullName evidence="3">Protein kinase domain-containing protein</fullName>
    </recommendedName>
</protein>
<dbReference type="SUPFAM" id="SSF81901">
    <property type="entry name" value="HCP-like"/>
    <property type="match status" value="3"/>
</dbReference>
<dbReference type="GO" id="GO:0005524">
    <property type="term" value="F:ATP binding"/>
    <property type="evidence" value="ECO:0007669"/>
    <property type="project" value="InterPro"/>
</dbReference>
<comment type="similarity">
    <text evidence="1">Belongs to the sel-1 family.</text>
</comment>
<dbReference type="RefSeq" id="XP_068346300.1">
    <property type="nucleotide sequence ID" value="XM_068496349.1"/>
</dbReference>
<dbReference type="PROSITE" id="PS50005">
    <property type="entry name" value="TPR"/>
    <property type="match status" value="1"/>
</dbReference>
<accession>A0A1J4J673</accession>
<gene>
    <name evidence="4" type="ORF">TRFO_11974</name>
</gene>
<dbReference type="SMART" id="SM00671">
    <property type="entry name" value="SEL1"/>
    <property type="match status" value="5"/>
</dbReference>
<dbReference type="InterPro" id="IPR050767">
    <property type="entry name" value="Sel1_AlgK"/>
</dbReference>
<evidence type="ECO:0000256" key="2">
    <source>
        <dbReference type="PROSITE-ProRule" id="PRU00339"/>
    </source>
</evidence>
<keyword evidence="5" id="KW-1185">Reference proteome</keyword>
<dbReference type="Pfam" id="PF07714">
    <property type="entry name" value="PK_Tyr_Ser-Thr"/>
    <property type="match status" value="1"/>
</dbReference>
<feature type="domain" description="Protein kinase" evidence="3">
    <location>
        <begin position="926"/>
        <end position="1216"/>
    </location>
</feature>
<proteinExistence type="inferred from homology"/>
<dbReference type="Pfam" id="PF00515">
    <property type="entry name" value="TPR_1"/>
    <property type="match status" value="1"/>
</dbReference>
<evidence type="ECO:0000313" key="5">
    <source>
        <dbReference type="Proteomes" id="UP000179807"/>
    </source>
</evidence>
<dbReference type="PANTHER" id="PTHR11102">
    <property type="entry name" value="SEL-1-LIKE PROTEIN"/>
    <property type="match status" value="1"/>
</dbReference>
<dbReference type="SMART" id="SM00028">
    <property type="entry name" value="TPR"/>
    <property type="match status" value="3"/>
</dbReference>
<keyword evidence="2" id="KW-0802">TPR repeat</keyword>
<sequence length="1300" mass="151830">MIHNELSSNSKQSFQNFMIPNAADQADITEFNKVIIDQNSSPIEIEFFPKIVIKFYFNQFNNSSLLAQIHQAKYVVLDFFSSVEPENDLFIVIAYNNSCSILRLQQELTEDERYFFELLSTKILFILSEKSMDLIQTKFPNITLHNSYTSDVKDELVIFTKFAINSISFFKQIPENINYVLLPLTLLNYFALSLKPVFLLLLKRSEYYMFDPIQSSKLSINSFIVLRHNQKNRKFLLEKTNLVKMMLTRIKRDAHFLVRKEINECPIFAKMYAIFPSTHSYDIIYEYVPGKSLKEKGIDTIDHELKLQILIRVLIAFSYLQKYGIFEVHISEDSIFFDNEGRPKIALLPSAEIKTQSEKLNNFIKFLFGKTDSDESNIPNYVQKLINILDCNSKDVDSCLPIKYITEYIIHKSKVDKTQILDLLKYAEFHYSPDQKNANALFYHAEYLKLKNELNNGIPFYEKAVELHHIKSIMKIAKLYKNGYFGQENSCKCVNYYIYAAKKGCFKAIAIIEDFLKNQTFQISNESIDSFMNSRSLFHIGQKLFQDKELTEAMKYLEKSNSLGHRDAPFIIWFITRNIEYLKQSAARGNADALFNLGNHYADNKEFDKAIDYYQKSIKFEHFQAANNLTNLYTFDLHNVEMALKIANEANKYKMCNWQEDYDYSLPVFVDYYPKGIRLSTCDLTNNLYLCLYAKNNQFDQSSFYFSKRTDNPLLALNVGICYDSGISEDIQIVYHEKSLDQIKKKESNFKLPTRATFSLVNYQEIIGFRHFNEFVKIEYYKMFQRAVYYIDSDEISIDLCPLHLCTISLYPEEKGEIKYISVCLKKYIMLFALGKNHCNKFYDFLHNLETAVVYPTHANDFQRIKEKFGITLSLNSNQVNAYNIIKKCVDNHMNMPSIEIKNLIDHAPSISFNNLSALTVKCAYYFMIVRYFYGKFPSISHGSFINNDFVTLFGSEFDNIKLAFHKPSASLYMVSTNYHTLPIINHPCLSRFYGRVDEPGYHYAVYSYGPYGALREHLAKNNEWNDDFTNILYQLLCGIDTLHEKGIVHSSINSDHVLIDYKNKAVLSYFSEFRYANDIESYQKDIYDFGLLIFEMATHTTYKCNSNLCIPTNVPSYINDLFTYCVKYKLPTIFLIKFLEHHNSTPFKKLINSVNFSYNRKDIQIYLSDPVNTCGKMFVMAFYDQFQVIQQNISDENNSFRNSLKNDEKAFHYYSIHQAEDMYIELNLGNLYADGRGVQKNINKAIECYEFAASLGNLKAFFNLGLAFSDKLSTRQKMFENLMRLDYMDIIPTSDPSLM</sequence>
<dbReference type="EMBL" id="MLAK01001426">
    <property type="protein sequence ID" value="OHS93163.1"/>
    <property type="molecule type" value="Genomic_DNA"/>
</dbReference>
<dbReference type="Gene3D" id="1.10.510.10">
    <property type="entry name" value="Transferase(Phosphotransferase) domain 1"/>
    <property type="match status" value="1"/>
</dbReference>
<dbReference type="Gene3D" id="1.25.40.10">
    <property type="entry name" value="Tetratricopeptide repeat domain"/>
    <property type="match status" value="3"/>
</dbReference>
<dbReference type="InterPro" id="IPR001245">
    <property type="entry name" value="Ser-Thr/Tyr_kinase_cat_dom"/>
</dbReference>
<dbReference type="VEuPathDB" id="TrichDB:TRFO_11974"/>
<organism evidence="4 5">
    <name type="scientific">Tritrichomonas foetus</name>
    <dbReference type="NCBI Taxonomy" id="1144522"/>
    <lineage>
        <taxon>Eukaryota</taxon>
        <taxon>Metamonada</taxon>
        <taxon>Parabasalia</taxon>
        <taxon>Tritrichomonadida</taxon>
        <taxon>Tritrichomonadidae</taxon>
        <taxon>Tritrichomonas</taxon>
    </lineage>
</organism>
<dbReference type="PROSITE" id="PS50011">
    <property type="entry name" value="PROTEIN_KINASE_DOM"/>
    <property type="match status" value="1"/>
</dbReference>
<dbReference type="Pfam" id="PF08238">
    <property type="entry name" value="Sel1"/>
    <property type="match status" value="3"/>
</dbReference>
<name>A0A1J4J673_9EUKA</name>
<dbReference type="InterPro" id="IPR019734">
    <property type="entry name" value="TPR_rpt"/>
</dbReference>
<dbReference type="InterPro" id="IPR006597">
    <property type="entry name" value="Sel1-like"/>
</dbReference>
<dbReference type="PANTHER" id="PTHR11102:SF160">
    <property type="entry name" value="ERAD-ASSOCIATED E3 UBIQUITIN-PROTEIN LIGASE COMPONENT HRD3"/>
    <property type="match status" value="1"/>
</dbReference>
<evidence type="ECO:0000313" key="4">
    <source>
        <dbReference type="EMBL" id="OHS93163.1"/>
    </source>
</evidence>
<evidence type="ECO:0000259" key="3">
    <source>
        <dbReference type="PROSITE" id="PS50011"/>
    </source>
</evidence>
<dbReference type="InterPro" id="IPR011990">
    <property type="entry name" value="TPR-like_helical_dom_sf"/>
</dbReference>